<feature type="region of interest" description="Disordered" evidence="1">
    <location>
        <begin position="33"/>
        <end position="67"/>
    </location>
</feature>
<dbReference type="EMBL" id="HBNS01051703">
    <property type="protein sequence ID" value="CAE4652569.1"/>
    <property type="molecule type" value="Transcribed_RNA"/>
</dbReference>
<evidence type="ECO:0000313" key="2">
    <source>
        <dbReference type="EMBL" id="CAE4652569.1"/>
    </source>
</evidence>
<feature type="compositionally biased region" description="Polar residues" evidence="1">
    <location>
        <begin position="46"/>
        <end position="59"/>
    </location>
</feature>
<dbReference type="SUPFAM" id="SSF52540">
    <property type="entry name" value="P-loop containing nucleoside triphosphate hydrolases"/>
    <property type="match status" value="1"/>
</dbReference>
<dbReference type="Gene3D" id="3.40.50.300">
    <property type="entry name" value="P-loop containing nucleotide triphosphate hydrolases"/>
    <property type="match status" value="1"/>
</dbReference>
<evidence type="ECO:0008006" key="3">
    <source>
        <dbReference type="Google" id="ProtNLM"/>
    </source>
</evidence>
<feature type="compositionally biased region" description="Low complexity" evidence="1">
    <location>
        <begin position="33"/>
        <end position="45"/>
    </location>
</feature>
<dbReference type="AlphaFoldDB" id="A0A7S4SPX5"/>
<proteinExistence type="predicted"/>
<organism evidence="2">
    <name type="scientific">Ditylum brightwellii</name>
    <dbReference type="NCBI Taxonomy" id="49249"/>
    <lineage>
        <taxon>Eukaryota</taxon>
        <taxon>Sar</taxon>
        <taxon>Stramenopiles</taxon>
        <taxon>Ochrophyta</taxon>
        <taxon>Bacillariophyta</taxon>
        <taxon>Mediophyceae</taxon>
        <taxon>Lithodesmiophycidae</taxon>
        <taxon>Lithodesmiales</taxon>
        <taxon>Lithodesmiaceae</taxon>
        <taxon>Ditylum</taxon>
    </lineage>
</organism>
<sequence>MRCLMGPPQIVALIIAGIMMGYSLSELGASSTSTPIASSSSSGTSLKTYNGRNPYSTAESKPAPKRDPSLGPGIAWLMSFPNSGTSYTLKFVRWATQKNAGSNYGEEGLYDGVSSPIFENSPQGPFWIGTEDKFERPTSGYVLTKTHCGMRCGQCSADVYTETPHMFHHRCLSGNRVFQDDKGKLVHDETEYGVELVDKIVHIFRDPFDNAVARFHLNNKRAKKRHEKDTDIVRESTQEGFLDYCKQTDDLFRKEDQKSRFMEDHIYEMIKDVPCYKDFIRYVLWHNAAFTTAMNMEVPVLILHYENYDSRFNETTKELLEFLEQDMVGEIPEFITGKKYRSYYTEEQVKKVKDVMEELAYVKTWGEIKHYFDD</sequence>
<reference evidence="2" key="1">
    <citation type="submission" date="2021-01" db="EMBL/GenBank/DDBJ databases">
        <authorList>
            <person name="Corre E."/>
            <person name="Pelletier E."/>
            <person name="Niang G."/>
            <person name="Scheremetjew M."/>
            <person name="Finn R."/>
            <person name="Kale V."/>
            <person name="Holt S."/>
            <person name="Cochrane G."/>
            <person name="Meng A."/>
            <person name="Brown T."/>
            <person name="Cohen L."/>
        </authorList>
    </citation>
    <scope>NUCLEOTIDE SEQUENCE</scope>
    <source>
        <strain evidence="2">GSO104</strain>
    </source>
</reference>
<dbReference type="InterPro" id="IPR027417">
    <property type="entry name" value="P-loop_NTPase"/>
</dbReference>
<accession>A0A7S4SPX5</accession>
<protein>
    <recommendedName>
        <fullName evidence="3">Sulfotransferase domain-containing protein</fullName>
    </recommendedName>
</protein>
<evidence type="ECO:0000256" key="1">
    <source>
        <dbReference type="SAM" id="MobiDB-lite"/>
    </source>
</evidence>
<gene>
    <name evidence="2" type="ORF">DBRI00130_LOCUS38277</name>
</gene>
<name>A0A7S4SPX5_9STRA</name>